<organism evidence="2 3">
    <name type="scientific">Humisphaera borealis</name>
    <dbReference type="NCBI Taxonomy" id="2807512"/>
    <lineage>
        <taxon>Bacteria</taxon>
        <taxon>Pseudomonadati</taxon>
        <taxon>Planctomycetota</taxon>
        <taxon>Phycisphaerae</taxon>
        <taxon>Tepidisphaerales</taxon>
        <taxon>Tepidisphaeraceae</taxon>
        <taxon>Humisphaera</taxon>
    </lineage>
</organism>
<dbReference type="AlphaFoldDB" id="A0A7M2WTL1"/>
<feature type="signal peptide" evidence="1">
    <location>
        <begin position="1"/>
        <end position="23"/>
    </location>
</feature>
<evidence type="ECO:0000256" key="1">
    <source>
        <dbReference type="SAM" id="SignalP"/>
    </source>
</evidence>
<evidence type="ECO:0000313" key="2">
    <source>
        <dbReference type="EMBL" id="QOV88779.1"/>
    </source>
</evidence>
<gene>
    <name evidence="2" type="ORF">IPV69_21505</name>
</gene>
<dbReference type="EMBL" id="CP063458">
    <property type="protein sequence ID" value="QOV88779.1"/>
    <property type="molecule type" value="Genomic_DNA"/>
</dbReference>
<dbReference type="RefSeq" id="WP_206291782.1">
    <property type="nucleotide sequence ID" value="NZ_CP063458.1"/>
</dbReference>
<keyword evidence="1" id="KW-0732">Signal</keyword>
<dbReference type="KEGG" id="hbs:IPV69_21505"/>
<dbReference type="Proteomes" id="UP000593765">
    <property type="component" value="Chromosome"/>
</dbReference>
<sequence>MKFNTVRKCLAVVVLMSVVVPLAGCGKSEQVAAPPPAYEGQYKNARGATVLEIKDGKAMFTDPRTRAKVEAPFSPAGDKLMIESASGTFTLTFQAPDTITGLPATIAGTTDPLKKS</sequence>
<proteinExistence type="predicted"/>
<evidence type="ECO:0000313" key="3">
    <source>
        <dbReference type="Proteomes" id="UP000593765"/>
    </source>
</evidence>
<feature type="chain" id="PRO_5034690055" evidence="1">
    <location>
        <begin position="24"/>
        <end position="116"/>
    </location>
</feature>
<reference evidence="2 3" key="1">
    <citation type="submission" date="2020-10" db="EMBL/GenBank/DDBJ databases">
        <title>Wide distribution of Phycisphaera-like planctomycetes from WD2101 soil group in peatlands and genome analysis of the first cultivated representative.</title>
        <authorList>
            <person name="Dedysh S.N."/>
            <person name="Beletsky A.V."/>
            <person name="Ivanova A."/>
            <person name="Kulichevskaya I.S."/>
            <person name="Suzina N.E."/>
            <person name="Philippov D.A."/>
            <person name="Rakitin A.L."/>
            <person name="Mardanov A.V."/>
            <person name="Ravin N.V."/>
        </authorList>
    </citation>
    <scope>NUCLEOTIDE SEQUENCE [LARGE SCALE GENOMIC DNA]</scope>
    <source>
        <strain evidence="2 3">M1803</strain>
    </source>
</reference>
<keyword evidence="3" id="KW-1185">Reference proteome</keyword>
<accession>A0A7M2WTL1</accession>
<name>A0A7M2WTL1_9BACT</name>
<protein>
    <submittedName>
        <fullName evidence="2">Uncharacterized protein</fullName>
    </submittedName>
</protein>